<sequence>GRSSQTPGDEGPNADLYFGSKNTQNAARLCVKIVSGLRHDEESLIRRLYAAQSENRKCSSAKGRRDNAGPACMLTSWL</sequence>
<organism evidence="1">
    <name type="scientific">Nothobranchius pienaari</name>
    <dbReference type="NCBI Taxonomy" id="704102"/>
    <lineage>
        <taxon>Eukaryota</taxon>
        <taxon>Metazoa</taxon>
        <taxon>Chordata</taxon>
        <taxon>Craniata</taxon>
        <taxon>Vertebrata</taxon>
        <taxon>Euteleostomi</taxon>
        <taxon>Actinopterygii</taxon>
        <taxon>Neopterygii</taxon>
        <taxon>Teleostei</taxon>
        <taxon>Neoteleostei</taxon>
        <taxon>Acanthomorphata</taxon>
        <taxon>Ovalentaria</taxon>
        <taxon>Atherinomorphae</taxon>
        <taxon>Cyprinodontiformes</taxon>
        <taxon>Nothobranchiidae</taxon>
        <taxon>Nothobranchius</taxon>
    </lineage>
</organism>
<gene>
    <name evidence="1" type="primary">OLA.20441</name>
</gene>
<evidence type="ECO:0000313" key="1">
    <source>
        <dbReference type="EMBL" id="SBR59448.1"/>
    </source>
</evidence>
<proteinExistence type="predicted"/>
<reference evidence="1" key="1">
    <citation type="submission" date="2016-05" db="EMBL/GenBank/DDBJ databases">
        <authorList>
            <person name="Lavstsen T."/>
            <person name="Jespersen J.S."/>
        </authorList>
    </citation>
    <scope>NUCLEOTIDE SEQUENCE</scope>
    <source>
        <tissue evidence="1">Brain</tissue>
    </source>
</reference>
<dbReference type="AlphaFoldDB" id="A0A1A8MRI3"/>
<reference evidence="1" key="2">
    <citation type="submission" date="2016-06" db="EMBL/GenBank/DDBJ databases">
        <title>The genome of a short-lived fish provides insights into sex chromosome evolution and the genetic control of aging.</title>
        <authorList>
            <person name="Reichwald K."/>
            <person name="Felder M."/>
            <person name="Petzold A."/>
            <person name="Koch P."/>
            <person name="Groth M."/>
            <person name="Platzer M."/>
        </authorList>
    </citation>
    <scope>NUCLEOTIDE SEQUENCE</scope>
    <source>
        <tissue evidence="1">Brain</tissue>
    </source>
</reference>
<protein>
    <submittedName>
        <fullName evidence="1">Uncharacterized protein</fullName>
    </submittedName>
</protein>
<feature type="non-terminal residue" evidence="1">
    <location>
        <position position="1"/>
    </location>
</feature>
<dbReference type="EMBL" id="HAEF01018289">
    <property type="protein sequence ID" value="SBR59448.1"/>
    <property type="molecule type" value="Transcribed_RNA"/>
</dbReference>
<name>A0A1A8MRI3_9TELE</name>
<accession>A0A1A8MRI3</accession>